<reference evidence="5" key="1">
    <citation type="submission" date="2023-10" db="EMBL/GenBank/DDBJ databases">
        <title>Genome assemblies of two species of porcelain crab, Petrolisthes cinctipes and Petrolisthes manimaculis (Anomura: Porcellanidae).</title>
        <authorList>
            <person name="Angst P."/>
        </authorList>
    </citation>
    <scope>NUCLEOTIDE SEQUENCE</scope>
    <source>
        <strain evidence="5">PB745_01</strain>
        <tissue evidence="5">Gill</tissue>
    </source>
</reference>
<dbReference type="InterPro" id="IPR036397">
    <property type="entry name" value="RNaseH_sf"/>
</dbReference>
<feature type="domain" description="Tc1-like transposase DDE" evidence="3">
    <location>
        <begin position="145"/>
        <end position="290"/>
    </location>
</feature>
<dbReference type="InterPro" id="IPR002492">
    <property type="entry name" value="Transposase_Tc1-like"/>
</dbReference>
<comment type="subcellular location">
    <subcellularLocation>
        <location evidence="1">Nucleus</location>
    </subcellularLocation>
</comment>
<dbReference type="EMBL" id="JAWQEG010001585">
    <property type="protein sequence ID" value="KAK3878124.1"/>
    <property type="molecule type" value="Genomic_DNA"/>
</dbReference>
<dbReference type="Gene3D" id="3.30.420.10">
    <property type="entry name" value="Ribonuclease H-like superfamily/Ribonuclease H"/>
    <property type="match status" value="1"/>
</dbReference>
<dbReference type="InterPro" id="IPR038717">
    <property type="entry name" value="Tc1-like_DDE_dom"/>
</dbReference>
<dbReference type="PANTHER" id="PTHR23022">
    <property type="entry name" value="TRANSPOSABLE ELEMENT-RELATED"/>
    <property type="match status" value="1"/>
</dbReference>
<dbReference type="AlphaFoldDB" id="A0AAE1GB51"/>
<comment type="caution">
    <text evidence="5">The sequence shown here is derived from an EMBL/GenBank/DDBJ whole genome shotgun (WGS) entry which is preliminary data.</text>
</comment>
<gene>
    <name evidence="5" type="ORF">Pcinc_006169</name>
    <name evidence="4" type="ORF">Pcinc_017214</name>
</gene>
<dbReference type="GO" id="GO:0003677">
    <property type="term" value="F:DNA binding"/>
    <property type="evidence" value="ECO:0007669"/>
    <property type="project" value="InterPro"/>
</dbReference>
<evidence type="ECO:0000313" key="6">
    <source>
        <dbReference type="Proteomes" id="UP001286313"/>
    </source>
</evidence>
<dbReference type="Gene3D" id="1.10.10.10">
    <property type="entry name" value="Winged helix-like DNA-binding domain superfamily/Winged helix DNA-binding domain"/>
    <property type="match status" value="1"/>
</dbReference>
<feature type="domain" description="Transposase Tc1-like" evidence="2">
    <location>
        <begin position="69"/>
        <end position="136"/>
    </location>
</feature>
<dbReference type="SUPFAM" id="SSF46689">
    <property type="entry name" value="Homeodomain-like"/>
    <property type="match status" value="1"/>
</dbReference>
<keyword evidence="6" id="KW-1185">Reference proteome</keyword>
<dbReference type="Pfam" id="PF13551">
    <property type="entry name" value="HTH_29"/>
    <property type="match status" value="1"/>
</dbReference>
<dbReference type="Pfam" id="PF01498">
    <property type="entry name" value="HTH_Tnp_Tc3_2"/>
    <property type="match status" value="1"/>
</dbReference>
<dbReference type="GO" id="GO:0015074">
    <property type="term" value="P:DNA integration"/>
    <property type="evidence" value="ECO:0007669"/>
    <property type="project" value="InterPro"/>
</dbReference>
<evidence type="ECO:0000313" key="5">
    <source>
        <dbReference type="EMBL" id="KAK3889843.1"/>
    </source>
</evidence>
<sequence length="341" mass="40159">MLRGEKNRIALRGRIIGLHDAGKTPSEIPHELGLKKDTVYLWLRRWNEEGKLEDHKRTGRRRVTDANQDRMLRNAAEASPFSTSVALTQESGLPISARTVRRRLHEQGIHHRTPAVKEKLTERHRKIRLQFASDHVAYDMDILGRVVFSDEKTFSSTTHGRMHCWRENNTRYDRRHIYENAKSGHVTCNVWGWISLHGVGELTEINERFTADQYIEILEEVMLPSVRSYLLPYPERIVFVQDRCPVHTARVVRQWFNEHQEIQLLDWPPKGCDMNPIEDVWALMVNGWEPSEERTRQALLHHTQQEWELLRRKPQLIAKSVESMKRRLQEVILMEGGWSSY</sequence>
<proteinExistence type="predicted"/>
<dbReference type="InterPro" id="IPR052338">
    <property type="entry name" value="Transposase_5"/>
</dbReference>
<evidence type="ECO:0000313" key="4">
    <source>
        <dbReference type="EMBL" id="KAK3878124.1"/>
    </source>
</evidence>
<evidence type="ECO:0000259" key="3">
    <source>
        <dbReference type="Pfam" id="PF13358"/>
    </source>
</evidence>
<dbReference type="NCBIfam" id="NF033545">
    <property type="entry name" value="transpos_IS630"/>
    <property type="match status" value="1"/>
</dbReference>
<accession>A0AAE1GB51</accession>
<evidence type="ECO:0000256" key="1">
    <source>
        <dbReference type="ARBA" id="ARBA00004123"/>
    </source>
</evidence>
<dbReference type="InterPro" id="IPR036388">
    <property type="entry name" value="WH-like_DNA-bd_sf"/>
</dbReference>
<protein>
    <recommendedName>
        <fullName evidence="7">Transposase</fullName>
    </recommendedName>
</protein>
<evidence type="ECO:0000259" key="2">
    <source>
        <dbReference type="Pfam" id="PF01498"/>
    </source>
</evidence>
<dbReference type="InterPro" id="IPR047655">
    <property type="entry name" value="Transpos_IS630-like"/>
</dbReference>
<dbReference type="Proteomes" id="UP001286313">
    <property type="component" value="Unassembled WGS sequence"/>
</dbReference>
<dbReference type="GO" id="GO:0006313">
    <property type="term" value="P:DNA transposition"/>
    <property type="evidence" value="ECO:0007669"/>
    <property type="project" value="InterPro"/>
</dbReference>
<evidence type="ECO:0008006" key="7">
    <source>
        <dbReference type="Google" id="ProtNLM"/>
    </source>
</evidence>
<name>A0AAE1GB51_PETCI</name>
<dbReference type="Pfam" id="PF13358">
    <property type="entry name" value="DDE_3"/>
    <property type="match status" value="1"/>
</dbReference>
<organism evidence="5 6">
    <name type="scientific">Petrolisthes cinctipes</name>
    <name type="common">Flat porcelain crab</name>
    <dbReference type="NCBI Taxonomy" id="88211"/>
    <lineage>
        <taxon>Eukaryota</taxon>
        <taxon>Metazoa</taxon>
        <taxon>Ecdysozoa</taxon>
        <taxon>Arthropoda</taxon>
        <taxon>Crustacea</taxon>
        <taxon>Multicrustacea</taxon>
        <taxon>Malacostraca</taxon>
        <taxon>Eumalacostraca</taxon>
        <taxon>Eucarida</taxon>
        <taxon>Decapoda</taxon>
        <taxon>Pleocyemata</taxon>
        <taxon>Anomura</taxon>
        <taxon>Galatheoidea</taxon>
        <taxon>Porcellanidae</taxon>
        <taxon>Petrolisthes</taxon>
    </lineage>
</organism>
<dbReference type="PANTHER" id="PTHR23022:SF134">
    <property type="entry name" value="TRANSPOSABLE ELEMENT TC1 TRANSPOSASE"/>
    <property type="match status" value="1"/>
</dbReference>
<dbReference type="InterPro" id="IPR009057">
    <property type="entry name" value="Homeodomain-like_sf"/>
</dbReference>
<dbReference type="GO" id="GO:0005634">
    <property type="term" value="C:nucleus"/>
    <property type="evidence" value="ECO:0007669"/>
    <property type="project" value="UniProtKB-SubCell"/>
</dbReference>
<dbReference type="EMBL" id="JAWQEG010000460">
    <property type="protein sequence ID" value="KAK3889843.1"/>
    <property type="molecule type" value="Genomic_DNA"/>
</dbReference>